<proteinExistence type="predicted"/>
<gene>
    <name evidence="1" type="ORF">FDV58_24890</name>
</gene>
<protein>
    <submittedName>
        <fullName evidence="1">Uncharacterized protein</fullName>
    </submittedName>
</protein>
<reference evidence="1 2" key="1">
    <citation type="submission" date="2019-05" db="EMBL/GenBank/DDBJ databases">
        <title>Draft Genome of Bradyrhizobium elkanii strain SEMIA 938, Used in Commercial Inoculants for Lupinus spp. in Brazil.</title>
        <authorList>
            <person name="Hungria M."/>
            <person name="Delamuta J.R.M."/>
            <person name="Ribeiro R.A."/>
            <person name="Nogueira M.A."/>
        </authorList>
    </citation>
    <scope>NUCLEOTIDE SEQUENCE [LARGE SCALE GENOMIC DNA]</scope>
    <source>
        <strain evidence="1 2">Semia 938</strain>
    </source>
</reference>
<comment type="caution">
    <text evidence="1">The sequence shown here is derived from an EMBL/GenBank/DDBJ whole genome shotgun (WGS) entry which is preliminary data.</text>
</comment>
<evidence type="ECO:0000313" key="1">
    <source>
        <dbReference type="EMBL" id="TKV78939.1"/>
    </source>
</evidence>
<dbReference type="EMBL" id="SZZP01000015">
    <property type="protein sequence ID" value="TKV78939.1"/>
    <property type="molecule type" value="Genomic_DNA"/>
</dbReference>
<dbReference type="RefSeq" id="WP_137480935.1">
    <property type="nucleotide sequence ID" value="NZ_SZZP01000015.1"/>
</dbReference>
<organism evidence="1 2">
    <name type="scientific">Bradyrhizobium elkanii</name>
    <dbReference type="NCBI Taxonomy" id="29448"/>
    <lineage>
        <taxon>Bacteria</taxon>
        <taxon>Pseudomonadati</taxon>
        <taxon>Pseudomonadota</taxon>
        <taxon>Alphaproteobacteria</taxon>
        <taxon>Hyphomicrobiales</taxon>
        <taxon>Nitrobacteraceae</taxon>
        <taxon>Bradyrhizobium</taxon>
    </lineage>
</organism>
<evidence type="ECO:0000313" key="2">
    <source>
        <dbReference type="Proteomes" id="UP000305095"/>
    </source>
</evidence>
<sequence>MTTLDEKIALAKKHVEDGRRIVASQRERIASGKTYNEAEARELLEQFERVQAIFDSDLKRLLATRNSK</sequence>
<dbReference type="Proteomes" id="UP000305095">
    <property type="component" value="Unassembled WGS sequence"/>
</dbReference>
<accession>A0A4U6RV03</accession>
<name>A0A4U6RV03_BRAEL</name>
<dbReference type="AlphaFoldDB" id="A0A4U6RV03"/>